<evidence type="ECO:0000256" key="17">
    <source>
        <dbReference type="SAM" id="SignalP"/>
    </source>
</evidence>
<keyword evidence="3" id="KW-0964">Secreted</keyword>
<comment type="subcellular location">
    <subcellularLocation>
        <location evidence="2">Secreted</location>
    </subcellularLocation>
</comment>
<keyword evidence="19" id="KW-0378">Hydrolase</keyword>
<evidence type="ECO:0000256" key="16">
    <source>
        <dbReference type="SAM" id="MobiDB-lite"/>
    </source>
</evidence>
<organism evidence="19 20">
    <name type="scientific">Lentinula lateritia</name>
    <dbReference type="NCBI Taxonomy" id="40482"/>
    <lineage>
        <taxon>Eukaryota</taxon>
        <taxon>Fungi</taxon>
        <taxon>Dikarya</taxon>
        <taxon>Basidiomycota</taxon>
        <taxon>Agaricomycotina</taxon>
        <taxon>Agaricomycetes</taxon>
        <taxon>Agaricomycetidae</taxon>
        <taxon>Agaricales</taxon>
        <taxon>Marasmiineae</taxon>
        <taxon>Omphalotaceae</taxon>
        <taxon>Lentinula</taxon>
    </lineage>
</organism>
<evidence type="ECO:0000256" key="2">
    <source>
        <dbReference type="ARBA" id="ARBA00004613"/>
    </source>
</evidence>
<comment type="caution">
    <text evidence="19">The sequence shown here is derived from an EMBL/GenBank/DDBJ whole genome shotgun (WGS) entry which is preliminary data.</text>
</comment>
<keyword evidence="7" id="KW-0560">Oxidoreductase</keyword>
<reference evidence="19" key="2">
    <citation type="journal article" date="2023" name="Proc. Natl. Acad. Sci. U.S.A.">
        <title>A global phylogenomic analysis of the shiitake genus Lentinula.</title>
        <authorList>
            <person name="Sierra-Patev S."/>
            <person name="Min B."/>
            <person name="Naranjo-Ortiz M."/>
            <person name="Looney B."/>
            <person name="Konkel Z."/>
            <person name="Slot J.C."/>
            <person name="Sakamoto Y."/>
            <person name="Steenwyk J.L."/>
            <person name="Rokas A."/>
            <person name="Carro J."/>
            <person name="Camarero S."/>
            <person name="Ferreira P."/>
            <person name="Molpeceres G."/>
            <person name="Ruiz-Duenas F.J."/>
            <person name="Serrano A."/>
            <person name="Henrissat B."/>
            <person name="Drula E."/>
            <person name="Hughes K.W."/>
            <person name="Mata J.L."/>
            <person name="Ishikawa N.K."/>
            <person name="Vargas-Isla R."/>
            <person name="Ushijima S."/>
            <person name="Smith C.A."/>
            <person name="Donoghue J."/>
            <person name="Ahrendt S."/>
            <person name="Andreopoulos W."/>
            <person name="He G."/>
            <person name="LaButti K."/>
            <person name="Lipzen A."/>
            <person name="Ng V."/>
            <person name="Riley R."/>
            <person name="Sandor L."/>
            <person name="Barry K."/>
            <person name="Martinez A.T."/>
            <person name="Xiao Y."/>
            <person name="Gibbons J.G."/>
            <person name="Terashima K."/>
            <person name="Grigoriev I.V."/>
            <person name="Hibbett D."/>
        </authorList>
    </citation>
    <scope>NUCLEOTIDE SEQUENCE</scope>
    <source>
        <strain evidence="19">Sp2 HRB7682 ss15</strain>
    </source>
</reference>
<proteinExistence type="inferred from homology"/>
<keyword evidence="8" id="KW-0186">Copper</keyword>
<dbReference type="GO" id="GO:0046872">
    <property type="term" value="F:metal ion binding"/>
    <property type="evidence" value="ECO:0007669"/>
    <property type="project" value="UniProtKB-KW"/>
</dbReference>
<evidence type="ECO:0000256" key="8">
    <source>
        <dbReference type="ARBA" id="ARBA00023008"/>
    </source>
</evidence>
<evidence type="ECO:0000256" key="15">
    <source>
        <dbReference type="ARBA" id="ARBA00047174"/>
    </source>
</evidence>
<evidence type="ECO:0000256" key="14">
    <source>
        <dbReference type="ARBA" id="ARBA00045077"/>
    </source>
</evidence>
<evidence type="ECO:0000256" key="1">
    <source>
        <dbReference type="ARBA" id="ARBA00001973"/>
    </source>
</evidence>
<dbReference type="PANTHER" id="PTHR33353:SF10">
    <property type="entry name" value="ENDO-BETA-1,4-GLUCANASE D"/>
    <property type="match status" value="1"/>
</dbReference>
<keyword evidence="9" id="KW-0503">Monooxygenase</keyword>
<dbReference type="CDD" id="cd21175">
    <property type="entry name" value="LPMO_AA9"/>
    <property type="match status" value="1"/>
</dbReference>
<dbReference type="InterPro" id="IPR049892">
    <property type="entry name" value="AA9"/>
</dbReference>
<evidence type="ECO:0000256" key="9">
    <source>
        <dbReference type="ARBA" id="ARBA00023033"/>
    </source>
</evidence>
<dbReference type="PANTHER" id="PTHR33353">
    <property type="entry name" value="PUTATIVE (AFU_ORTHOLOGUE AFUA_1G12560)-RELATED"/>
    <property type="match status" value="1"/>
</dbReference>
<evidence type="ECO:0000259" key="18">
    <source>
        <dbReference type="Pfam" id="PF03443"/>
    </source>
</evidence>
<dbReference type="EMBL" id="JANVFS010000044">
    <property type="protein sequence ID" value="KAJ4466642.1"/>
    <property type="molecule type" value="Genomic_DNA"/>
</dbReference>
<feature type="region of interest" description="Disordered" evidence="16">
    <location>
        <begin position="236"/>
        <end position="264"/>
    </location>
</feature>
<feature type="domain" description="Auxiliary Activity family 9 catalytic" evidence="18">
    <location>
        <begin position="22"/>
        <end position="218"/>
    </location>
</feature>
<keyword evidence="6" id="KW-0136">Cellulose degradation</keyword>
<dbReference type="GO" id="GO:0030245">
    <property type="term" value="P:cellulose catabolic process"/>
    <property type="evidence" value="ECO:0007669"/>
    <property type="project" value="UniProtKB-KW"/>
</dbReference>
<dbReference type="Gene3D" id="2.70.50.70">
    <property type="match status" value="1"/>
</dbReference>
<evidence type="ECO:0000256" key="5">
    <source>
        <dbReference type="ARBA" id="ARBA00022729"/>
    </source>
</evidence>
<keyword evidence="10" id="KW-1015">Disulfide bond</keyword>
<evidence type="ECO:0000256" key="4">
    <source>
        <dbReference type="ARBA" id="ARBA00022723"/>
    </source>
</evidence>
<dbReference type="Pfam" id="PF03443">
    <property type="entry name" value="AA9"/>
    <property type="match status" value="1"/>
</dbReference>
<evidence type="ECO:0000256" key="12">
    <source>
        <dbReference type="ARBA" id="ARBA00023326"/>
    </source>
</evidence>
<keyword evidence="5 17" id="KW-0732">Signal</keyword>
<sequence>MHASTLFASFATAALVSLANAHGIVSKIEVAGQTFESPLIGASGDNGPFYVPTDNSPITDVTSENMFCGSVATAATSTPSIDLSQGNTISFYWESGYSTSNWPHNTGPIFLYMAKCDSDCTSQTASSTNFIKIEQQGFVNGAWAQAALNTGSPVTFTIPSDLASGNYLIRHEIINLASTDENFPACSQFAITGGSNTYSSAQTAQFPGAYSATDAGLADAGSAIYSVKTNAEYTFPGPDPVLSSDGSDSSSASGSSSDSNSASLSSSTVVSTSSSVGATATVATGATSSSSTATGVVVLPSSVRLASASVTLATTTSSVSVSAVTTPAAATGSSSSSDIDTCATQWTTCNAAYMSATASDNSTTVAYSCQTAYVNCVAQAESAVESSSVATVVTSEVASSSSAADAIATTDTTAAATSTPVVNSRAFAKHLRRHHAGVSRLDFH</sequence>
<protein>
    <recommendedName>
        <fullName evidence="15">lytic cellulose monooxygenase (C4-dehydrogenating)</fullName>
        <ecNumber evidence="15">1.14.99.56</ecNumber>
    </recommendedName>
</protein>
<comment type="similarity">
    <text evidence="13">Belongs to the polysaccharide monooxygenase AA9 family.</text>
</comment>
<accession>A0A9W8ZVE0</accession>
<dbReference type="InterPro" id="IPR005103">
    <property type="entry name" value="AA9_LPMO"/>
</dbReference>
<dbReference type="GO" id="GO:0016787">
    <property type="term" value="F:hydrolase activity"/>
    <property type="evidence" value="ECO:0007669"/>
    <property type="project" value="UniProtKB-KW"/>
</dbReference>
<dbReference type="AlphaFoldDB" id="A0A9W8ZVE0"/>
<name>A0A9W8ZVE0_9AGAR</name>
<comment type="catalytic activity">
    <reaction evidence="14">
        <text>[(1-&gt;4)-beta-D-glucosyl]n+m + reduced acceptor + O2 = 4-dehydro-beta-D-glucosyl-[(1-&gt;4)-beta-D-glucosyl]n-1 + [(1-&gt;4)-beta-D-glucosyl]m + acceptor + H2O.</text>
        <dbReference type="EC" id="1.14.99.56"/>
    </reaction>
</comment>
<feature type="chain" id="PRO_5040993665" description="lytic cellulose monooxygenase (C4-dehydrogenating)" evidence="17">
    <location>
        <begin position="22"/>
        <end position="444"/>
    </location>
</feature>
<keyword evidence="11" id="KW-0119">Carbohydrate metabolism</keyword>
<comment type="cofactor">
    <cofactor evidence="1">
        <name>Cu(2+)</name>
        <dbReference type="ChEBI" id="CHEBI:29036"/>
    </cofactor>
</comment>
<dbReference type="Proteomes" id="UP001150238">
    <property type="component" value="Unassembled WGS sequence"/>
</dbReference>
<evidence type="ECO:0000313" key="19">
    <source>
        <dbReference type="EMBL" id="KAJ4466642.1"/>
    </source>
</evidence>
<feature type="compositionally biased region" description="Low complexity" evidence="16">
    <location>
        <begin position="241"/>
        <end position="264"/>
    </location>
</feature>
<dbReference type="GO" id="GO:0004497">
    <property type="term" value="F:monooxygenase activity"/>
    <property type="evidence" value="ECO:0007669"/>
    <property type="project" value="UniProtKB-KW"/>
</dbReference>
<evidence type="ECO:0000256" key="7">
    <source>
        <dbReference type="ARBA" id="ARBA00023002"/>
    </source>
</evidence>
<evidence type="ECO:0000256" key="13">
    <source>
        <dbReference type="ARBA" id="ARBA00044502"/>
    </source>
</evidence>
<feature type="signal peptide" evidence="17">
    <location>
        <begin position="1"/>
        <end position="21"/>
    </location>
</feature>
<evidence type="ECO:0000256" key="3">
    <source>
        <dbReference type="ARBA" id="ARBA00022525"/>
    </source>
</evidence>
<gene>
    <name evidence="19" type="ORF">C8J55DRAFT_526916</name>
</gene>
<evidence type="ECO:0000256" key="10">
    <source>
        <dbReference type="ARBA" id="ARBA00023157"/>
    </source>
</evidence>
<evidence type="ECO:0000256" key="11">
    <source>
        <dbReference type="ARBA" id="ARBA00023277"/>
    </source>
</evidence>
<evidence type="ECO:0000256" key="6">
    <source>
        <dbReference type="ARBA" id="ARBA00023001"/>
    </source>
</evidence>
<keyword evidence="12" id="KW-0624">Polysaccharide degradation</keyword>
<dbReference type="EC" id="1.14.99.56" evidence="15"/>
<keyword evidence="4" id="KW-0479">Metal-binding</keyword>
<dbReference type="GO" id="GO:0005576">
    <property type="term" value="C:extracellular region"/>
    <property type="evidence" value="ECO:0007669"/>
    <property type="project" value="UniProtKB-SubCell"/>
</dbReference>
<reference evidence="19" key="1">
    <citation type="submission" date="2022-08" db="EMBL/GenBank/DDBJ databases">
        <authorList>
            <consortium name="DOE Joint Genome Institute"/>
            <person name="Min B."/>
            <person name="Riley R."/>
            <person name="Sierra-Patev S."/>
            <person name="Naranjo-Ortiz M."/>
            <person name="Looney B."/>
            <person name="Konkel Z."/>
            <person name="Slot J.C."/>
            <person name="Sakamoto Y."/>
            <person name="Steenwyk J.L."/>
            <person name="Rokas A."/>
            <person name="Carro J."/>
            <person name="Camarero S."/>
            <person name="Ferreira P."/>
            <person name="Molpeceres G."/>
            <person name="Ruiz-Duenas F.J."/>
            <person name="Serrano A."/>
            <person name="Henrissat B."/>
            <person name="Drula E."/>
            <person name="Hughes K.W."/>
            <person name="Mata J.L."/>
            <person name="Ishikawa N.K."/>
            <person name="Vargas-Isla R."/>
            <person name="Ushijima S."/>
            <person name="Smith C.A."/>
            <person name="Ahrendt S."/>
            <person name="Andreopoulos W."/>
            <person name="He G."/>
            <person name="Labutti K."/>
            <person name="Lipzen A."/>
            <person name="Ng V."/>
            <person name="Sandor L."/>
            <person name="Barry K."/>
            <person name="Martinez A.T."/>
            <person name="Xiao Y."/>
            <person name="Gibbons J.G."/>
            <person name="Terashima K."/>
            <person name="Hibbett D.S."/>
            <person name="Grigoriev I.V."/>
        </authorList>
    </citation>
    <scope>NUCLEOTIDE SEQUENCE</scope>
    <source>
        <strain evidence="19">Sp2 HRB7682 ss15</strain>
    </source>
</reference>
<evidence type="ECO:0000313" key="20">
    <source>
        <dbReference type="Proteomes" id="UP001150238"/>
    </source>
</evidence>